<proteinExistence type="inferred from homology"/>
<dbReference type="GO" id="GO:0070566">
    <property type="term" value="F:adenylyltransferase activity"/>
    <property type="evidence" value="ECO:0007669"/>
    <property type="project" value="TreeGrafter"/>
</dbReference>
<dbReference type="SUPFAM" id="SSF56801">
    <property type="entry name" value="Acetyl-CoA synthetase-like"/>
    <property type="match status" value="1"/>
</dbReference>
<evidence type="ECO:0000259" key="2">
    <source>
        <dbReference type="Pfam" id="PF00501"/>
    </source>
</evidence>
<keyword evidence="4" id="KW-1185">Reference proteome</keyword>
<organism evidence="3">
    <name type="scientific">Longilinea arvoryzae</name>
    <dbReference type="NCBI Taxonomy" id="360412"/>
    <lineage>
        <taxon>Bacteria</taxon>
        <taxon>Bacillati</taxon>
        <taxon>Chloroflexota</taxon>
        <taxon>Anaerolineae</taxon>
        <taxon>Anaerolineales</taxon>
        <taxon>Anaerolineaceae</taxon>
        <taxon>Longilinea</taxon>
    </lineage>
</organism>
<dbReference type="Pfam" id="PF00501">
    <property type="entry name" value="AMP-binding"/>
    <property type="match status" value="1"/>
</dbReference>
<dbReference type="Gene3D" id="3.30.300.30">
    <property type="match status" value="1"/>
</dbReference>
<evidence type="ECO:0000313" key="3">
    <source>
        <dbReference type="EMBL" id="GAP16096.1"/>
    </source>
</evidence>
<sequence length="565" mass="60929">MATFTRLLVDRLRSQPDSTALVLQTARQPDWTLSVSDLIRAAAGWQSVLAGHGVCPGEAVLLILQHGSDLVQAYFGCVLNGSIPAVMPFLTEKLLPERYRAELSALLGVTRPAAVITYADFEGEVLAAGGGGDAPAVIVAERVRAEAAPEPDWEQLPGLRRDPDDIALLQHSSGTTGLQKGVALSHRAVLRQLEVYSRALRLDPARDTIVSWLPLYHDMGLIASFLMPLLLGVPLVLMSPFDWVRAPYRLLQSISAYRGTLTWLPNFAYNFCAQKIRDRDLQGVDLSSLRGVINCSEPCRPESHAAFTARFAGFGLNPAALMTCYAMAENVFAVTQAGLDGPVSEDVIDRDALQVERVARPVPADDGRAVVRMLSNGRPLPNVALRVVDANGADLPERAVGEIVLRSDCMLSEYYRRPEVTRKAFLPGGWYLTGDLGYLAGGELFVSGRKKDLIIVGGKNIYPQDIETAASQVPGVHPGRVVAFGLFDEAAGTEEVALVAEVDPAGPAEREALADAIRQAVTRGTAVTLRRVHLVGAGWIIKTSSGKTARGANKERFLKELATEG</sequence>
<reference evidence="3" key="1">
    <citation type="submission" date="2015-07" db="EMBL/GenBank/DDBJ databases">
        <title>Draft Genome Sequences of Anaerolinea thermolimosa IMO-1, Bellilinea caldifistulae GOMI-1, Leptolinea tardivitalis YMTK-2, Levilinea saccharolytica KIBI-1,Longilinea arvoryzae KOME-1, Previously Described as Members of the Anaerolineaceae (Chloroflexi).</title>
        <authorList>
            <person name="Sekiguchi Y."/>
            <person name="Ohashi A."/>
            <person name="Matsuura N."/>
            <person name="Tourlousse M.D."/>
        </authorList>
    </citation>
    <scope>NUCLEOTIDE SEQUENCE [LARGE SCALE GENOMIC DNA]</scope>
    <source>
        <strain evidence="3">KOME-1</strain>
    </source>
</reference>
<gene>
    <name evidence="3" type="ORF">LARV_03892</name>
</gene>
<dbReference type="OrthoDB" id="9765680at2"/>
<evidence type="ECO:0000313" key="4">
    <source>
        <dbReference type="Proteomes" id="UP000055060"/>
    </source>
</evidence>
<accession>A0A0K8MYH9</accession>
<dbReference type="InterPro" id="IPR042099">
    <property type="entry name" value="ANL_N_sf"/>
</dbReference>
<dbReference type="RefSeq" id="WP_075075479.1">
    <property type="nucleotide sequence ID" value="NZ_DF967973.1"/>
</dbReference>
<dbReference type="PANTHER" id="PTHR22754">
    <property type="entry name" value="DISCO-INTERACTING PROTEIN 2 DIP2 -RELATED"/>
    <property type="match status" value="1"/>
</dbReference>
<feature type="domain" description="AMP-dependent synthetase/ligase" evidence="2">
    <location>
        <begin position="11"/>
        <end position="415"/>
    </location>
</feature>
<dbReference type="GO" id="GO:0006633">
    <property type="term" value="P:fatty acid biosynthetic process"/>
    <property type="evidence" value="ECO:0007669"/>
    <property type="project" value="TreeGrafter"/>
</dbReference>
<dbReference type="InterPro" id="IPR000873">
    <property type="entry name" value="AMP-dep_synth/lig_dom"/>
</dbReference>
<dbReference type="STRING" id="360412.LARV_03892"/>
<dbReference type="AlphaFoldDB" id="A0A0K8MYH9"/>
<name>A0A0K8MYH9_9CHLR</name>
<dbReference type="GO" id="GO:0005886">
    <property type="term" value="C:plasma membrane"/>
    <property type="evidence" value="ECO:0007669"/>
    <property type="project" value="TreeGrafter"/>
</dbReference>
<dbReference type="EMBL" id="DF967973">
    <property type="protein sequence ID" value="GAP16096.1"/>
    <property type="molecule type" value="Genomic_DNA"/>
</dbReference>
<evidence type="ECO:0000256" key="1">
    <source>
        <dbReference type="ARBA" id="ARBA00006432"/>
    </source>
</evidence>
<dbReference type="InterPro" id="IPR045851">
    <property type="entry name" value="AMP-bd_C_sf"/>
</dbReference>
<comment type="similarity">
    <text evidence="1">Belongs to the ATP-dependent AMP-binding enzyme family.</text>
</comment>
<dbReference type="Gene3D" id="3.40.50.12780">
    <property type="entry name" value="N-terminal domain of ligase-like"/>
    <property type="match status" value="1"/>
</dbReference>
<protein>
    <submittedName>
        <fullName evidence="3">Acyl-CoA synthetase</fullName>
    </submittedName>
</protein>
<dbReference type="Proteomes" id="UP000055060">
    <property type="component" value="Unassembled WGS sequence"/>
</dbReference>
<dbReference type="PANTHER" id="PTHR22754:SF32">
    <property type="entry name" value="DISCO-INTERACTING PROTEIN 2"/>
    <property type="match status" value="1"/>
</dbReference>